<organism evidence="1 2">
    <name type="scientific">Nitrosomonas oligotropha</name>
    <dbReference type="NCBI Taxonomy" id="42354"/>
    <lineage>
        <taxon>Bacteria</taxon>
        <taxon>Pseudomonadati</taxon>
        <taxon>Pseudomonadota</taxon>
        <taxon>Betaproteobacteria</taxon>
        <taxon>Nitrosomonadales</taxon>
        <taxon>Nitrosomonadaceae</taxon>
        <taxon>Nitrosomonas</taxon>
    </lineage>
</organism>
<gene>
    <name evidence="1" type="ORF">C8R26_101188</name>
</gene>
<dbReference type="AlphaFoldDB" id="A0A2T5I4W8"/>
<name>A0A2T5I4W8_9PROT</name>
<evidence type="ECO:0000313" key="2">
    <source>
        <dbReference type="Proteomes" id="UP000244128"/>
    </source>
</evidence>
<comment type="caution">
    <text evidence="1">The sequence shown here is derived from an EMBL/GenBank/DDBJ whole genome shotgun (WGS) entry which is preliminary data.</text>
</comment>
<sequence length="64" mass="7605">MTSILDVRSFRAMERSYSKLEAVRVVHLNLNQHIIEKLTKRRLIQGLKKQHKLYASIPFSVIIW</sequence>
<protein>
    <submittedName>
        <fullName evidence="1">Uncharacterized protein</fullName>
    </submittedName>
</protein>
<reference evidence="1 2" key="1">
    <citation type="submission" date="2018-04" db="EMBL/GenBank/DDBJ databases">
        <title>Active sludge and wastewater microbial communities from Klosterneuburg, Austria.</title>
        <authorList>
            <person name="Wagner M."/>
        </authorList>
    </citation>
    <scope>NUCLEOTIDE SEQUENCE [LARGE SCALE GENOMIC DNA]</scope>
    <source>
        <strain evidence="1 2">Nm49</strain>
    </source>
</reference>
<proteinExistence type="predicted"/>
<dbReference type="EMBL" id="QAOI01000001">
    <property type="protein sequence ID" value="PTQ78872.1"/>
    <property type="molecule type" value="Genomic_DNA"/>
</dbReference>
<evidence type="ECO:0000313" key="1">
    <source>
        <dbReference type="EMBL" id="PTQ78872.1"/>
    </source>
</evidence>
<dbReference type="Proteomes" id="UP000244128">
    <property type="component" value="Unassembled WGS sequence"/>
</dbReference>
<accession>A0A2T5I4W8</accession>